<dbReference type="AlphaFoldDB" id="A0A6M6JDT1"/>
<dbReference type="Pfam" id="PF01636">
    <property type="entry name" value="APH"/>
    <property type="match status" value="1"/>
</dbReference>
<dbReference type="Proteomes" id="UP000505377">
    <property type="component" value="Chromosome"/>
</dbReference>
<protein>
    <submittedName>
        <fullName evidence="2">Phosphotransferase</fullName>
    </submittedName>
</protein>
<keyword evidence="3" id="KW-1185">Reference proteome</keyword>
<dbReference type="InterPro" id="IPR002575">
    <property type="entry name" value="Aminoglycoside_PTrfase"/>
</dbReference>
<keyword evidence="2" id="KW-0808">Transferase</keyword>
<feature type="domain" description="Aminoglycoside phosphotransferase" evidence="1">
    <location>
        <begin position="25"/>
        <end position="225"/>
    </location>
</feature>
<dbReference type="RefSeq" id="WP_172156987.1">
    <property type="nucleotide sequence ID" value="NZ_CP053564.1"/>
</dbReference>
<name>A0A6M6JDT1_9PSEU</name>
<dbReference type="KEGG" id="pbro:HOP40_10060"/>
<dbReference type="InterPro" id="IPR011009">
    <property type="entry name" value="Kinase-like_dom_sf"/>
</dbReference>
<dbReference type="SUPFAM" id="SSF56112">
    <property type="entry name" value="Protein kinase-like (PK-like)"/>
    <property type="match status" value="1"/>
</dbReference>
<organism evidence="2 3">
    <name type="scientific">Pseudonocardia broussonetiae</name>
    <dbReference type="NCBI Taxonomy" id="2736640"/>
    <lineage>
        <taxon>Bacteria</taxon>
        <taxon>Bacillati</taxon>
        <taxon>Actinomycetota</taxon>
        <taxon>Actinomycetes</taxon>
        <taxon>Pseudonocardiales</taxon>
        <taxon>Pseudonocardiaceae</taxon>
        <taxon>Pseudonocardia</taxon>
    </lineage>
</organism>
<dbReference type="InterPro" id="IPR051678">
    <property type="entry name" value="AGP_Transferase"/>
</dbReference>
<dbReference type="Gene3D" id="3.90.1200.10">
    <property type="match status" value="1"/>
</dbReference>
<dbReference type="PANTHER" id="PTHR21310">
    <property type="entry name" value="AMINOGLYCOSIDE PHOSPHOTRANSFERASE-RELATED-RELATED"/>
    <property type="match status" value="1"/>
</dbReference>
<reference evidence="2 3" key="1">
    <citation type="submission" date="2020-05" db="EMBL/GenBank/DDBJ databases">
        <authorList>
            <person name="Mo P."/>
        </authorList>
    </citation>
    <scope>NUCLEOTIDE SEQUENCE [LARGE SCALE GENOMIC DNA]</scope>
    <source>
        <strain evidence="2 3">Gen01</strain>
    </source>
</reference>
<dbReference type="GO" id="GO:0016740">
    <property type="term" value="F:transferase activity"/>
    <property type="evidence" value="ECO:0007669"/>
    <property type="project" value="UniProtKB-KW"/>
</dbReference>
<dbReference type="EMBL" id="CP053564">
    <property type="protein sequence ID" value="QJY46104.1"/>
    <property type="molecule type" value="Genomic_DNA"/>
</dbReference>
<gene>
    <name evidence="2" type="ORF">HOP40_10060</name>
</gene>
<sequence length="271" mass="28994">MSARARAAAAVAEHAPGHGGEEWADLGGGLDHRAFRVGDLVVRVAAPDARAAVVREAALLRLVAGRLAVPVPEPRFADPARGVIAHRFLPGRPLLGRTPPADAATRLGRDLRALHDIGRGEVGDLLPVDPADPHEWLDGLTGPDHLLRAVRADVPRPADRLVPAHADLGAEHLLEDGGRLTGIIDWSDAAVTDPALDLARLLRDFGPAFLDAVLDAYGEDGPELRHRTAFFARCAALEDLAHGRDTGREEYSRAAERGLTWLFPDLGGVRR</sequence>
<proteinExistence type="predicted"/>
<evidence type="ECO:0000313" key="2">
    <source>
        <dbReference type="EMBL" id="QJY46104.1"/>
    </source>
</evidence>
<dbReference type="PANTHER" id="PTHR21310:SF15">
    <property type="entry name" value="AMINOGLYCOSIDE PHOSPHOTRANSFERASE DOMAIN-CONTAINING PROTEIN"/>
    <property type="match status" value="1"/>
</dbReference>
<dbReference type="Gene3D" id="3.30.200.20">
    <property type="entry name" value="Phosphorylase Kinase, domain 1"/>
    <property type="match status" value="1"/>
</dbReference>
<evidence type="ECO:0000259" key="1">
    <source>
        <dbReference type="Pfam" id="PF01636"/>
    </source>
</evidence>
<evidence type="ECO:0000313" key="3">
    <source>
        <dbReference type="Proteomes" id="UP000505377"/>
    </source>
</evidence>
<accession>A0A6M6JDT1</accession>